<dbReference type="Pfam" id="PF00135">
    <property type="entry name" value="COesterase"/>
    <property type="match status" value="2"/>
</dbReference>
<evidence type="ECO:0000259" key="4">
    <source>
        <dbReference type="Pfam" id="PF00135"/>
    </source>
</evidence>
<dbReference type="STRING" id="93625.A0A409XNQ5"/>
<dbReference type="InParanoid" id="A0A409XNQ5"/>
<feature type="signal peptide" evidence="3">
    <location>
        <begin position="1"/>
        <end position="17"/>
    </location>
</feature>
<organism evidence="5 6">
    <name type="scientific">Psilocybe cyanescens</name>
    <dbReference type="NCBI Taxonomy" id="93625"/>
    <lineage>
        <taxon>Eukaryota</taxon>
        <taxon>Fungi</taxon>
        <taxon>Dikarya</taxon>
        <taxon>Basidiomycota</taxon>
        <taxon>Agaricomycotina</taxon>
        <taxon>Agaricomycetes</taxon>
        <taxon>Agaricomycetidae</taxon>
        <taxon>Agaricales</taxon>
        <taxon>Agaricineae</taxon>
        <taxon>Strophariaceae</taxon>
        <taxon>Psilocybe</taxon>
    </lineage>
</organism>
<dbReference type="GO" id="GO:0052689">
    <property type="term" value="F:carboxylic ester hydrolase activity"/>
    <property type="evidence" value="ECO:0007669"/>
    <property type="project" value="TreeGrafter"/>
</dbReference>
<keyword evidence="6" id="KW-1185">Reference proteome</keyword>
<keyword evidence="3" id="KW-0732">Signal</keyword>
<evidence type="ECO:0000256" key="2">
    <source>
        <dbReference type="ARBA" id="ARBA00022801"/>
    </source>
</evidence>
<dbReference type="PANTHER" id="PTHR43918:SF4">
    <property type="entry name" value="CARBOXYLIC ESTER HYDROLASE"/>
    <property type="match status" value="1"/>
</dbReference>
<accession>A0A409XNQ5</accession>
<feature type="domain" description="Carboxylesterase type B" evidence="4">
    <location>
        <begin position="364"/>
        <end position="484"/>
    </location>
</feature>
<comment type="caution">
    <text evidence="5">The sequence shown here is derived from an EMBL/GenBank/DDBJ whole genome shotgun (WGS) entry which is preliminary data.</text>
</comment>
<dbReference type="AlphaFoldDB" id="A0A409XNQ5"/>
<gene>
    <name evidence="5" type="ORF">CVT25_008644</name>
</gene>
<reference evidence="5 6" key="1">
    <citation type="journal article" date="2018" name="Evol. Lett.">
        <title>Horizontal gene cluster transfer increased hallucinogenic mushroom diversity.</title>
        <authorList>
            <person name="Reynolds H.T."/>
            <person name="Vijayakumar V."/>
            <person name="Gluck-Thaler E."/>
            <person name="Korotkin H.B."/>
            <person name="Matheny P.B."/>
            <person name="Slot J.C."/>
        </authorList>
    </citation>
    <scope>NUCLEOTIDE SEQUENCE [LARGE SCALE GENOMIC DNA]</scope>
    <source>
        <strain evidence="5 6">2631</strain>
    </source>
</reference>
<dbReference type="PANTHER" id="PTHR43918">
    <property type="entry name" value="ACETYLCHOLINESTERASE"/>
    <property type="match status" value="1"/>
</dbReference>
<dbReference type="InterPro" id="IPR029058">
    <property type="entry name" value="AB_hydrolase_fold"/>
</dbReference>
<dbReference type="SUPFAM" id="SSF53474">
    <property type="entry name" value="alpha/beta-Hydrolases"/>
    <property type="match status" value="1"/>
</dbReference>
<keyword evidence="2 3" id="KW-0378">Hydrolase</keyword>
<evidence type="ECO:0000256" key="3">
    <source>
        <dbReference type="RuleBase" id="RU361235"/>
    </source>
</evidence>
<comment type="similarity">
    <text evidence="1 3">Belongs to the type-B carboxylesterase/lipase family.</text>
</comment>
<dbReference type="PROSITE" id="PS00122">
    <property type="entry name" value="CARBOXYLESTERASE_B_1"/>
    <property type="match status" value="1"/>
</dbReference>
<dbReference type="Proteomes" id="UP000283269">
    <property type="component" value="Unassembled WGS sequence"/>
</dbReference>
<evidence type="ECO:0000313" key="5">
    <source>
        <dbReference type="EMBL" id="PPQ92423.1"/>
    </source>
</evidence>
<evidence type="ECO:0000313" key="6">
    <source>
        <dbReference type="Proteomes" id="UP000283269"/>
    </source>
</evidence>
<dbReference type="EC" id="3.1.1.-" evidence="3"/>
<sequence length="518" mass="55221">MKYLFAVLSSAISICHALSVDATTDGLVVNTEQGPVSGTLSAPTVRQFLGVPYASAQRWQAPTSPPKRSSILRATSFSDTCPQNLAPANLEFLKLAGGQGINIPESENCLTANIWVPSVSRKQKTAVLVWIYGGAFQFGSSNLPIYNGQNFVRDNEDITIVTFNYRLNIFGQPNAPQLISNSKSQNFGLLDVEAAIQWVHQNIGAFGGDPERISLFGQSAGSTATDAYTFSHPQDKIVKGTIQQSGNLGLVTNGLLANPTIDETTWNNLASNLGCGKTANNAQLSCMKAVPFRALENAVIKTGSTFNLLTDNITIFSDITARAAAGNFLKVPVLGGSTLNEGDIFTVASELISPPGVALPFVTEVLSDIQTQTTFTCPAGTTAQGRLNARVPTWRYQYQAIFPNISPRPDLRAYHASEIPIAFGTYNTTSASIPPTPNEIALSKYVQAAWVAFARNPSQGLVNFGWPLYDPATTSLVQLGNPSNLTGIVLTSGSLLDTTCGNVPQLLSFSGQLSANFA</sequence>
<dbReference type="EMBL" id="NHYD01001045">
    <property type="protein sequence ID" value="PPQ92423.1"/>
    <property type="molecule type" value="Genomic_DNA"/>
</dbReference>
<protein>
    <recommendedName>
        <fullName evidence="3">Carboxylic ester hydrolase</fullName>
        <ecNumber evidence="3">3.1.1.-</ecNumber>
    </recommendedName>
</protein>
<dbReference type="OrthoDB" id="408631at2759"/>
<feature type="domain" description="Carboxylesterase type B" evidence="4">
    <location>
        <begin position="27"/>
        <end position="346"/>
    </location>
</feature>
<evidence type="ECO:0000256" key="1">
    <source>
        <dbReference type="ARBA" id="ARBA00005964"/>
    </source>
</evidence>
<name>A0A409XNQ5_PSICY</name>
<dbReference type="InterPro" id="IPR002018">
    <property type="entry name" value="CarbesteraseB"/>
</dbReference>
<dbReference type="InterPro" id="IPR050654">
    <property type="entry name" value="AChE-related_enzymes"/>
</dbReference>
<dbReference type="InterPro" id="IPR019826">
    <property type="entry name" value="Carboxylesterase_B_AS"/>
</dbReference>
<dbReference type="Gene3D" id="3.40.50.1820">
    <property type="entry name" value="alpha/beta hydrolase"/>
    <property type="match status" value="1"/>
</dbReference>
<feature type="chain" id="PRO_5018822161" description="Carboxylic ester hydrolase" evidence="3">
    <location>
        <begin position="18"/>
        <end position="518"/>
    </location>
</feature>
<proteinExistence type="inferred from homology"/>